<dbReference type="Proteomes" id="UP001152795">
    <property type="component" value="Unassembled WGS sequence"/>
</dbReference>
<keyword evidence="3" id="KW-1185">Reference proteome</keyword>
<reference evidence="2" key="1">
    <citation type="submission" date="2020-04" db="EMBL/GenBank/DDBJ databases">
        <authorList>
            <person name="Alioto T."/>
            <person name="Alioto T."/>
            <person name="Gomez Garrido J."/>
        </authorList>
    </citation>
    <scope>NUCLEOTIDE SEQUENCE</scope>
    <source>
        <strain evidence="2">A484AB</strain>
    </source>
</reference>
<feature type="compositionally biased region" description="Polar residues" evidence="1">
    <location>
        <begin position="213"/>
        <end position="227"/>
    </location>
</feature>
<evidence type="ECO:0000313" key="2">
    <source>
        <dbReference type="EMBL" id="CAB4014301.1"/>
    </source>
</evidence>
<dbReference type="EMBL" id="CACRXK020008243">
    <property type="protein sequence ID" value="CAB4014301.1"/>
    <property type="molecule type" value="Genomic_DNA"/>
</dbReference>
<name>A0A6S7JBA3_PARCT</name>
<dbReference type="Gene3D" id="1.20.5.170">
    <property type="match status" value="1"/>
</dbReference>
<feature type="region of interest" description="Disordered" evidence="1">
    <location>
        <begin position="203"/>
        <end position="311"/>
    </location>
</feature>
<feature type="compositionally biased region" description="Basic residues" evidence="1">
    <location>
        <begin position="294"/>
        <end position="311"/>
    </location>
</feature>
<proteinExistence type="predicted"/>
<feature type="compositionally biased region" description="Polar residues" evidence="1">
    <location>
        <begin position="120"/>
        <end position="138"/>
    </location>
</feature>
<feature type="region of interest" description="Disordered" evidence="1">
    <location>
        <begin position="120"/>
        <end position="152"/>
    </location>
</feature>
<feature type="compositionally biased region" description="Low complexity" evidence="1">
    <location>
        <begin position="203"/>
        <end position="212"/>
    </location>
</feature>
<sequence>MEEDASRDLFDLSFDFLPDDLSNSDNLLDNTWKNNTDSVETAGAVQNVLGESGNNWIDTELSGQNSVAVQQDVLDLSLSLPENLFGTLEEFDQDFQKQLLNIYLATIIPTESIKNSFNTETTAGNLSSEPNLGNNVNLEPSLEPDAPLFPSQENRDTLGEINVKPNVHTTTACLGTESDNLPNNGNLEPSNSLDSTIAAEVPELSPSLPVSPANTTIANDSSLNMNQLGPDVFSETPPSPSEILVGMNVEPSSRKRSREENSNSAKRVAPASKKIMGQPCSSRDEETVPDKIVKNKKKNTASRLRGPSKKKCVLEQEKQLEKENEELKGKVEELSREVEVLKNYIVSKLKGQCPRCEK</sequence>
<evidence type="ECO:0000256" key="1">
    <source>
        <dbReference type="SAM" id="MobiDB-lite"/>
    </source>
</evidence>
<dbReference type="AlphaFoldDB" id="A0A6S7JBA3"/>
<comment type="caution">
    <text evidence="2">The sequence shown here is derived from an EMBL/GenBank/DDBJ whole genome shotgun (WGS) entry which is preliminary data.</text>
</comment>
<accession>A0A6S7JBA3</accession>
<feature type="compositionally biased region" description="Basic and acidic residues" evidence="1">
    <location>
        <begin position="282"/>
        <end position="293"/>
    </location>
</feature>
<gene>
    <name evidence="2" type="ORF">PACLA_8A042568</name>
</gene>
<protein>
    <submittedName>
        <fullName evidence="2">Uncharacterized protein</fullName>
    </submittedName>
</protein>
<evidence type="ECO:0000313" key="3">
    <source>
        <dbReference type="Proteomes" id="UP001152795"/>
    </source>
</evidence>
<organism evidence="2 3">
    <name type="scientific">Paramuricea clavata</name>
    <name type="common">Red gorgonian</name>
    <name type="synonym">Violescent sea-whip</name>
    <dbReference type="NCBI Taxonomy" id="317549"/>
    <lineage>
        <taxon>Eukaryota</taxon>
        <taxon>Metazoa</taxon>
        <taxon>Cnidaria</taxon>
        <taxon>Anthozoa</taxon>
        <taxon>Octocorallia</taxon>
        <taxon>Malacalcyonacea</taxon>
        <taxon>Plexauridae</taxon>
        <taxon>Paramuricea</taxon>
    </lineage>
</organism>